<sequence length="115" mass="13203">MDWKNGEKKQIPVYVFLIAAALIRLLTAALISGLHLSVQMTRLFYQGGTLLAMAVLLLGIGYGWKLRFRNKGSRQKQKEEYFRFCPYCGANVRETDKICVVCGKDMYAEETEQMR</sequence>
<gene>
    <name evidence="3" type="ORF">H9X83_04510</name>
</gene>
<feature type="domain" description="Zinc-ribbon" evidence="2">
    <location>
        <begin position="84"/>
        <end position="104"/>
    </location>
</feature>
<feature type="transmembrane region" description="Helical" evidence="1">
    <location>
        <begin position="43"/>
        <end position="64"/>
    </location>
</feature>
<organism evidence="3 4">
    <name type="scientific">Anaerotignum lactatifermentans</name>
    <dbReference type="NCBI Taxonomy" id="160404"/>
    <lineage>
        <taxon>Bacteria</taxon>
        <taxon>Bacillati</taxon>
        <taxon>Bacillota</taxon>
        <taxon>Clostridia</taxon>
        <taxon>Lachnospirales</taxon>
        <taxon>Anaerotignaceae</taxon>
        <taxon>Anaerotignum</taxon>
    </lineage>
</organism>
<comment type="caution">
    <text evidence="3">The sequence shown here is derived from an EMBL/GenBank/DDBJ whole genome shotgun (WGS) entry which is preliminary data.</text>
</comment>
<dbReference type="Pfam" id="PF13240">
    <property type="entry name" value="Zn_Ribbon_1"/>
    <property type="match status" value="1"/>
</dbReference>
<keyword evidence="1" id="KW-0472">Membrane</keyword>
<protein>
    <recommendedName>
        <fullName evidence="2">Zinc-ribbon domain-containing protein</fullName>
    </recommendedName>
</protein>
<dbReference type="InterPro" id="IPR026870">
    <property type="entry name" value="Zinc_ribbon_dom"/>
</dbReference>
<proteinExistence type="predicted"/>
<evidence type="ECO:0000313" key="3">
    <source>
        <dbReference type="EMBL" id="MBM6877416.1"/>
    </source>
</evidence>
<name>A0ABS2G7F9_9FIRM</name>
<keyword evidence="1" id="KW-0812">Transmembrane</keyword>
<keyword evidence="1" id="KW-1133">Transmembrane helix</keyword>
<evidence type="ECO:0000313" key="4">
    <source>
        <dbReference type="Proteomes" id="UP000729290"/>
    </source>
</evidence>
<dbReference type="Proteomes" id="UP000729290">
    <property type="component" value="Unassembled WGS sequence"/>
</dbReference>
<keyword evidence="4" id="KW-1185">Reference proteome</keyword>
<reference evidence="3 4" key="1">
    <citation type="journal article" date="2021" name="Sci. Rep.">
        <title>The distribution of antibiotic resistance genes in chicken gut microbiota commensals.</title>
        <authorList>
            <person name="Juricova H."/>
            <person name="Matiasovicova J."/>
            <person name="Kubasova T."/>
            <person name="Cejkova D."/>
            <person name="Rychlik I."/>
        </authorList>
    </citation>
    <scope>NUCLEOTIDE SEQUENCE [LARGE SCALE GENOMIC DNA]</scope>
    <source>
        <strain evidence="3 4">An431b</strain>
    </source>
</reference>
<evidence type="ECO:0000256" key="1">
    <source>
        <dbReference type="SAM" id="Phobius"/>
    </source>
</evidence>
<evidence type="ECO:0000259" key="2">
    <source>
        <dbReference type="Pfam" id="PF13240"/>
    </source>
</evidence>
<feature type="transmembrane region" description="Helical" evidence="1">
    <location>
        <begin position="12"/>
        <end position="31"/>
    </location>
</feature>
<dbReference type="EMBL" id="JACSNV010000005">
    <property type="protein sequence ID" value="MBM6877416.1"/>
    <property type="molecule type" value="Genomic_DNA"/>
</dbReference>
<dbReference type="RefSeq" id="WP_205133549.1">
    <property type="nucleotide sequence ID" value="NZ_JACSNT010000006.1"/>
</dbReference>
<accession>A0ABS2G7F9</accession>